<sequence length="336" mass="34301">MKALDLFAANATRSAALGYWLAASLLSAPLLASAQAALPWPSKPITLVVTYPPGGGADAMARLIAPRLGEALGQNVIVENKPGAGGQIGAASVAKAVPDGHTLMLDASSFAVNPSLYRKLPYDADKAFRTIGVIALFPNVVLVNAQFPAKNVGELMAAARAKPGAVSFASSGNGSAQHLAGALFASAAKVDMVHIPYKGGGPALNDVIGGQVPLFFGNLASTLPHIQGGKLRALAVTSARRSPILPDVPTLAEAGISGAEVYEWNAVFAPAGTPEAVVSKLSAALKKALDAPDVKARIAQLGGEIQQGGPDTAQRFVREQTALWAHVVKASGISLD</sequence>
<feature type="chain" id="PRO_5043425631" evidence="2">
    <location>
        <begin position="37"/>
        <end position="336"/>
    </location>
</feature>
<dbReference type="EMBL" id="CP157675">
    <property type="protein sequence ID" value="XBP70209.1"/>
    <property type="molecule type" value="Genomic_DNA"/>
</dbReference>
<comment type="similarity">
    <text evidence="1">Belongs to the UPF0065 (bug) family.</text>
</comment>
<evidence type="ECO:0000313" key="3">
    <source>
        <dbReference type="EMBL" id="XBP70209.1"/>
    </source>
</evidence>
<dbReference type="AlphaFoldDB" id="A0AAU7LRD9"/>
<reference evidence="3" key="1">
    <citation type="submission" date="2024-05" db="EMBL/GenBank/DDBJ databases">
        <authorList>
            <person name="Bunk B."/>
            <person name="Swiderski J."/>
            <person name="Sproer C."/>
            <person name="Thiel V."/>
        </authorList>
    </citation>
    <scope>NUCLEOTIDE SEQUENCE</scope>
    <source>
        <strain evidence="3">DSM 17735</strain>
    </source>
</reference>
<dbReference type="PANTHER" id="PTHR42928">
    <property type="entry name" value="TRICARBOXYLATE-BINDING PROTEIN"/>
    <property type="match status" value="1"/>
</dbReference>
<dbReference type="CDD" id="cd13578">
    <property type="entry name" value="PBP2_Bug27"/>
    <property type="match status" value="1"/>
</dbReference>
<dbReference type="InterPro" id="IPR042100">
    <property type="entry name" value="Bug_dom1"/>
</dbReference>
<gene>
    <name evidence="3" type="ORF">ABLV49_20475</name>
</gene>
<dbReference type="RefSeq" id="WP_349279397.1">
    <property type="nucleotide sequence ID" value="NZ_CBCSCU010000005.1"/>
</dbReference>
<dbReference type="SUPFAM" id="SSF53850">
    <property type="entry name" value="Periplasmic binding protein-like II"/>
    <property type="match status" value="1"/>
</dbReference>
<keyword evidence="2" id="KW-0732">Signal</keyword>
<dbReference type="Gene3D" id="3.40.190.150">
    <property type="entry name" value="Bordetella uptake gene, domain 1"/>
    <property type="match status" value="1"/>
</dbReference>
<evidence type="ECO:0000256" key="1">
    <source>
        <dbReference type="ARBA" id="ARBA00006987"/>
    </source>
</evidence>
<dbReference type="InterPro" id="IPR005064">
    <property type="entry name" value="BUG"/>
</dbReference>
<feature type="signal peptide" evidence="2">
    <location>
        <begin position="1"/>
        <end position="36"/>
    </location>
</feature>
<dbReference type="Pfam" id="PF03401">
    <property type="entry name" value="TctC"/>
    <property type="match status" value="1"/>
</dbReference>
<protein>
    <submittedName>
        <fullName evidence="3">Tripartite tricarboxylate transporter substrate binding protein</fullName>
    </submittedName>
</protein>
<proteinExistence type="inferred from homology"/>
<dbReference type="PIRSF" id="PIRSF017082">
    <property type="entry name" value="YflP"/>
    <property type="match status" value="1"/>
</dbReference>
<dbReference type="PANTHER" id="PTHR42928:SF5">
    <property type="entry name" value="BLR1237 PROTEIN"/>
    <property type="match status" value="1"/>
</dbReference>
<dbReference type="Gene3D" id="3.40.190.10">
    <property type="entry name" value="Periplasmic binding protein-like II"/>
    <property type="match status" value="1"/>
</dbReference>
<evidence type="ECO:0000256" key="2">
    <source>
        <dbReference type="SAM" id="SignalP"/>
    </source>
</evidence>
<accession>A0AAU7LRD9</accession>
<organism evidence="3">
    <name type="scientific">Polaromonas hydrogenivorans</name>
    <dbReference type="NCBI Taxonomy" id="335476"/>
    <lineage>
        <taxon>Bacteria</taxon>
        <taxon>Pseudomonadati</taxon>
        <taxon>Pseudomonadota</taxon>
        <taxon>Betaproteobacteria</taxon>
        <taxon>Burkholderiales</taxon>
        <taxon>Comamonadaceae</taxon>
        <taxon>Polaromonas</taxon>
    </lineage>
</organism>
<name>A0AAU7LRD9_9BURK</name>